<feature type="transmembrane region" description="Helical" evidence="6">
    <location>
        <begin position="556"/>
        <end position="576"/>
    </location>
</feature>
<evidence type="ECO:0000313" key="8">
    <source>
        <dbReference type="EMBL" id="CAD8115183.1"/>
    </source>
</evidence>
<feature type="transmembrane region" description="Helical" evidence="6">
    <location>
        <begin position="734"/>
        <end position="753"/>
    </location>
</feature>
<dbReference type="GO" id="GO:0005886">
    <property type="term" value="C:plasma membrane"/>
    <property type="evidence" value="ECO:0007669"/>
    <property type="project" value="UniProtKB-SubCell"/>
</dbReference>
<dbReference type="Pfam" id="PF02687">
    <property type="entry name" value="FtsX"/>
    <property type="match status" value="2"/>
</dbReference>
<keyword evidence="9" id="KW-1185">Reference proteome</keyword>
<comment type="subcellular location">
    <subcellularLocation>
        <location evidence="1">Cell membrane</location>
        <topology evidence="1">Multi-pass membrane protein</topology>
    </subcellularLocation>
</comment>
<evidence type="ECO:0000256" key="4">
    <source>
        <dbReference type="ARBA" id="ARBA00022989"/>
    </source>
</evidence>
<keyword evidence="4 6" id="KW-1133">Transmembrane helix</keyword>
<dbReference type="PANTHER" id="PTHR32522">
    <property type="match status" value="1"/>
</dbReference>
<dbReference type="InterPro" id="IPR003838">
    <property type="entry name" value="ABC3_permease_C"/>
</dbReference>
<feature type="transmembrane region" description="Helical" evidence="6">
    <location>
        <begin position="1173"/>
        <end position="1199"/>
    </location>
</feature>
<dbReference type="PANTHER" id="PTHR32522:SF5">
    <property type="entry name" value="ABC3 TRANSPORTER PERMEASE PROTEIN DOMAIN-CONTAINING PROTEIN"/>
    <property type="match status" value="1"/>
</dbReference>
<feature type="domain" description="ABC3 transporter permease C-terminal" evidence="7">
    <location>
        <begin position="493"/>
        <end position="608"/>
    </location>
</feature>
<feature type="transmembrane region" description="Helical" evidence="6">
    <location>
        <begin position="41"/>
        <end position="58"/>
    </location>
</feature>
<evidence type="ECO:0000256" key="2">
    <source>
        <dbReference type="ARBA" id="ARBA00022475"/>
    </source>
</evidence>
<comment type="caution">
    <text evidence="8">The sequence shown here is derived from an EMBL/GenBank/DDBJ whole genome shotgun (WGS) entry which is preliminary data.</text>
</comment>
<feature type="transmembrane region" description="Helical" evidence="6">
    <location>
        <begin position="488"/>
        <end position="510"/>
    </location>
</feature>
<dbReference type="OrthoDB" id="312032at2759"/>
<feature type="transmembrane region" description="Helical" evidence="6">
    <location>
        <begin position="641"/>
        <end position="658"/>
    </location>
</feature>
<sequence length="1215" mass="140568">MAQVDEIQPSQIETQQSNSQRLIRLFFNYILSDIAKRPRSFKIGLFSTYIVIAFLGLLQCLKCLSPFIFLQLAETSVGDTDLQFLPKTITNQSNFRLINITELRQYTSQINEFLDISPRWLLICDIHNPKAQINLTSFFMILDSELENSIGLGRRLDTDIITSNQIYITQGLQKGLGVQIGDYIQIKFSVLQFLKNLGFKTSEVESKNNLRDSFKNFINNLLQISNDDILYRKFDVQTILQFSKEYKYYVKDVEKSKWKKKQTKNRFISSIYSLNLTNHQKRLGKKLVDFLFTRNMTNDAQYFYRFASRLSKFTKEVTILQIEDGLFDIAIEMVEFQLNFQVYQSVQSPKGKWTEALGMMVYMDYKNASHIFMEAILDRLDKVVKEKKKYDKGIAGAISTLIPVLETRDTVMGKLKHLKLQEYSLMANLVFKNKYPKYESPQNARDIVISTTNQFYSIAGYDYPVSIMAPLGYIIQLYHLIKHFIETLIAAATMILLMLSILLIYSLMIGDVEEKTYEFGMLRALGFRKSWLIILLLLQALTFAIPGLLLALITCYLLNSIISMYIFNMSLLISSYSLPIQALLFSLSVGICMPIISNILPIQQALSKTLRDSLNLLHKVISNINVTVMKLEKMGINLNQTIYSIMLISIGFISYYIIPMNIVYQNIGFAIFILNIVFITMLVGITMIINLIQKVVEKIILHIILCIKSSDKNLKSIILNNLHSHESKNAKTTLIYSLGLSLIIFTGSSFVLMNQMMGNFININTASDIRIFDVSKKFGLDEYRLRQHLLWEQQNDPTLIKDYTFSALPLNNYPGMVNIFQISPLSNFPKKRINLQPVEKNFLNSISIQYYQPTEYNTQLKDVRYLENGLRDGVYDLYNRAFNFDIQSDSDEFGIVSNRKYKKEYEASEKKEGKKRISKVDREINIIIPEGYRKEGSLSVDTPALLVIKNKQFKMEKRLKIIHMATKIPNFDFSAYATIVFYGQGLITMEDAEILFKEIINNRAVKRSRNYKIIKQFLEQLPQNLSFGLPKNQLFIKFNRETTTEERYDFNNRLRNYFTNDQIYLIDSKEIMKTFDDVFIYFEIFNAVVAIIALILSFFLLLISFIRNVRNNCWEIGILRAIGLKEVQIQKIFIYEAISLIMASGLIGTLVGFIIACTFAIQINTFSEQQFKLVFPLFTVLLTFFGGLIVAVFSSYLAVRQIKRKEISSILKNQI</sequence>
<evidence type="ECO:0000256" key="6">
    <source>
        <dbReference type="SAM" id="Phobius"/>
    </source>
</evidence>
<evidence type="ECO:0000256" key="1">
    <source>
        <dbReference type="ARBA" id="ARBA00004651"/>
    </source>
</evidence>
<name>A0A8S1QHV5_9CILI</name>
<feature type="transmembrane region" description="Helical" evidence="6">
    <location>
        <begin position="463"/>
        <end position="481"/>
    </location>
</feature>
<keyword evidence="2" id="KW-1003">Cell membrane</keyword>
<feature type="transmembrane region" description="Helical" evidence="6">
    <location>
        <begin position="530"/>
        <end position="549"/>
    </location>
</feature>
<dbReference type="AlphaFoldDB" id="A0A8S1QHV5"/>
<dbReference type="EMBL" id="CAJJDN010000107">
    <property type="protein sequence ID" value="CAD8115183.1"/>
    <property type="molecule type" value="Genomic_DNA"/>
</dbReference>
<organism evidence="8 9">
    <name type="scientific">Paramecium sonneborni</name>
    <dbReference type="NCBI Taxonomy" id="65129"/>
    <lineage>
        <taxon>Eukaryota</taxon>
        <taxon>Sar</taxon>
        <taxon>Alveolata</taxon>
        <taxon>Ciliophora</taxon>
        <taxon>Intramacronucleata</taxon>
        <taxon>Oligohymenophorea</taxon>
        <taxon>Peniculida</taxon>
        <taxon>Parameciidae</taxon>
        <taxon>Paramecium</taxon>
    </lineage>
</organism>
<evidence type="ECO:0000259" key="7">
    <source>
        <dbReference type="Pfam" id="PF02687"/>
    </source>
</evidence>
<keyword evidence="3 6" id="KW-0812">Transmembrane</keyword>
<accession>A0A8S1QHV5</accession>
<feature type="transmembrane region" description="Helical" evidence="6">
    <location>
        <begin position="582"/>
        <end position="602"/>
    </location>
</feature>
<evidence type="ECO:0000313" key="9">
    <source>
        <dbReference type="Proteomes" id="UP000692954"/>
    </source>
</evidence>
<feature type="transmembrane region" description="Helical" evidence="6">
    <location>
        <begin position="670"/>
        <end position="692"/>
    </location>
</feature>
<evidence type="ECO:0000256" key="5">
    <source>
        <dbReference type="ARBA" id="ARBA00023136"/>
    </source>
</evidence>
<feature type="domain" description="ABC3 transporter permease C-terminal" evidence="7">
    <location>
        <begin position="1088"/>
        <end position="1207"/>
    </location>
</feature>
<proteinExistence type="predicted"/>
<evidence type="ECO:0000256" key="3">
    <source>
        <dbReference type="ARBA" id="ARBA00022692"/>
    </source>
</evidence>
<feature type="transmembrane region" description="Helical" evidence="6">
    <location>
        <begin position="1133"/>
        <end position="1161"/>
    </location>
</feature>
<gene>
    <name evidence="8" type="ORF">PSON_ATCC_30995.1.T1070190</name>
</gene>
<protein>
    <recommendedName>
        <fullName evidence="7">ABC3 transporter permease C-terminal domain-containing protein</fullName>
    </recommendedName>
</protein>
<feature type="transmembrane region" description="Helical" evidence="6">
    <location>
        <begin position="1078"/>
        <end position="1102"/>
    </location>
</feature>
<keyword evidence="5 6" id="KW-0472">Membrane</keyword>
<reference evidence="8" key="1">
    <citation type="submission" date="2021-01" db="EMBL/GenBank/DDBJ databases">
        <authorList>
            <consortium name="Genoscope - CEA"/>
            <person name="William W."/>
        </authorList>
    </citation>
    <scope>NUCLEOTIDE SEQUENCE</scope>
</reference>
<dbReference type="Proteomes" id="UP000692954">
    <property type="component" value="Unassembled WGS sequence"/>
</dbReference>